<feature type="region of interest" description="Disordered" evidence="8">
    <location>
        <begin position="332"/>
        <end position="378"/>
    </location>
</feature>
<keyword evidence="7" id="KW-0539">Nucleus</keyword>
<dbReference type="GO" id="GO:0005643">
    <property type="term" value="C:nuclear pore"/>
    <property type="evidence" value="ECO:0007669"/>
    <property type="project" value="TreeGrafter"/>
</dbReference>
<evidence type="ECO:0000259" key="9">
    <source>
        <dbReference type="Pfam" id="PF25795"/>
    </source>
</evidence>
<keyword evidence="6" id="KW-0653">Protein transport</keyword>
<dbReference type="InterPro" id="IPR011989">
    <property type="entry name" value="ARM-like"/>
</dbReference>
<evidence type="ECO:0000256" key="2">
    <source>
        <dbReference type="ARBA" id="ARBA00004496"/>
    </source>
</evidence>
<dbReference type="GO" id="GO:0005737">
    <property type="term" value="C:cytoplasm"/>
    <property type="evidence" value="ECO:0007669"/>
    <property type="project" value="UniProtKB-SubCell"/>
</dbReference>
<feature type="compositionally biased region" description="Basic and acidic residues" evidence="8">
    <location>
        <begin position="358"/>
        <end position="373"/>
    </location>
</feature>
<feature type="region of interest" description="Disordered" evidence="8">
    <location>
        <begin position="1122"/>
        <end position="1147"/>
    </location>
</feature>
<evidence type="ECO:0000313" key="10">
    <source>
        <dbReference type="EMBL" id="CAL5136505.1"/>
    </source>
</evidence>
<feature type="compositionally biased region" description="Low complexity" evidence="8">
    <location>
        <begin position="1123"/>
        <end position="1132"/>
    </location>
</feature>
<evidence type="ECO:0000256" key="7">
    <source>
        <dbReference type="ARBA" id="ARBA00023242"/>
    </source>
</evidence>
<evidence type="ECO:0000256" key="3">
    <source>
        <dbReference type="ARBA" id="ARBA00009466"/>
    </source>
</evidence>
<dbReference type="GO" id="GO:0006611">
    <property type="term" value="P:protein export from nucleus"/>
    <property type="evidence" value="ECO:0007669"/>
    <property type="project" value="TreeGrafter"/>
</dbReference>
<evidence type="ECO:0000256" key="5">
    <source>
        <dbReference type="ARBA" id="ARBA00022490"/>
    </source>
</evidence>
<dbReference type="GO" id="GO:0005049">
    <property type="term" value="F:nuclear export signal receptor activity"/>
    <property type="evidence" value="ECO:0007669"/>
    <property type="project" value="InterPro"/>
</dbReference>
<comment type="caution">
    <text evidence="10">The sequence shown here is derived from an EMBL/GenBank/DDBJ whole genome shotgun (WGS) entry which is preliminary data.</text>
</comment>
<dbReference type="PANTHER" id="PTHR12596">
    <property type="entry name" value="EXPORTIN 4,7-RELATED"/>
    <property type="match status" value="1"/>
</dbReference>
<dbReference type="InterPro" id="IPR016024">
    <property type="entry name" value="ARM-type_fold"/>
</dbReference>
<evidence type="ECO:0000256" key="4">
    <source>
        <dbReference type="ARBA" id="ARBA00022448"/>
    </source>
</evidence>
<dbReference type="EMBL" id="CAXLJL010000323">
    <property type="protein sequence ID" value="CAL5136505.1"/>
    <property type="molecule type" value="Genomic_DNA"/>
</dbReference>
<evidence type="ECO:0000256" key="1">
    <source>
        <dbReference type="ARBA" id="ARBA00004123"/>
    </source>
</evidence>
<evidence type="ECO:0000256" key="6">
    <source>
        <dbReference type="ARBA" id="ARBA00022927"/>
    </source>
</evidence>
<dbReference type="AlphaFoldDB" id="A0AAV2TH93"/>
<dbReference type="Pfam" id="PF25795">
    <property type="entry name" value="TPR_XPO7"/>
    <property type="match status" value="1"/>
</dbReference>
<proteinExistence type="inferred from homology"/>
<name>A0AAV2TH93_CALDB</name>
<keyword evidence="5" id="KW-0963">Cytoplasm</keyword>
<organism evidence="10 11">
    <name type="scientific">Calicophoron daubneyi</name>
    <name type="common">Rumen fluke</name>
    <name type="synonym">Paramphistomum daubneyi</name>
    <dbReference type="NCBI Taxonomy" id="300641"/>
    <lineage>
        <taxon>Eukaryota</taxon>
        <taxon>Metazoa</taxon>
        <taxon>Spiralia</taxon>
        <taxon>Lophotrochozoa</taxon>
        <taxon>Platyhelminthes</taxon>
        <taxon>Trematoda</taxon>
        <taxon>Digenea</taxon>
        <taxon>Plagiorchiida</taxon>
        <taxon>Pronocephalata</taxon>
        <taxon>Paramphistomoidea</taxon>
        <taxon>Paramphistomidae</taxon>
        <taxon>Calicophoron</taxon>
    </lineage>
</organism>
<gene>
    <name evidence="10" type="ORF">CDAUBV1_LOCUS10591</name>
</gene>
<reference evidence="10" key="1">
    <citation type="submission" date="2024-06" db="EMBL/GenBank/DDBJ databases">
        <authorList>
            <person name="Liu X."/>
            <person name="Lenzi L."/>
            <person name="Haldenby T S."/>
            <person name="Uol C."/>
        </authorList>
    </citation>
    <scope>NUCLEOTIDE SEQUENCE</scope>
</reference>
<keyword evidence="4" id="KW-0813">Transport</keyword>
<dbReference type="PANTHER" id="PTHR12596:SF2">
    <property type="entry name" value="EXPORTIN-7 ISOFORM X1"/>
    <property type="match status" value="1"/>
</dbReference>
<evidence type="ECO:0000313" key="11">
    <source>
        <dbReference type="Proteomes" id="UP001497525"/>
    </source>
</evidence>
<sequence>MEDGRGFRDIVNCASKFIESGQSSAVLIGVQLLNNLVSEMNQNAESDMTRVIFMQRKLSASFRDSLLLPIFRLSLNLLRDADKNIQSLDMNDPAQRGAVSQSLQLAQACLTFDFIGTSAGTGCSVCDESSSGMDDLVVIQIPTSWRSIFIDSDTVEMFFRLYNTLPLDLSALVLSCLVQLASIRRSLFTNPERSTFLSHLVNGTKNILANQSSTLSNPDTYHEFCRLLSRLKCNYQLTELIVLDAYTDFIHLLTAFTTHSLQSLQQGNNSNSLHYLLALWQRLVASISYVQSPDAELLENAASQVSCAYIESCLNSVENYASCPMQVPIEVSKPPKNEEQTNWGHSSTFPIVSGSRPKPGERSTEDNGARNDTECPLDDSTTLQQQLEQFAVIGRCSYAKTCTLIVRSFDESAGSYEKALTMLDQQTTPDDNLLHVIRLSEHRLAWLVYMVGSLIGSRVNYTNADDDYDSELVCRVLQLMRLTTNRLSLSAQLTASLSSSANLSPVARTSAHKDIAHSPGASRLELATLNFFEQFRRMYVGEPVGRMSRVYQHLSEVLGISDELTVLSIFGTKILTNLKYWSSNEPILNRTLNLLSEISRGYSAMRKLVRLDDIQFILANHSEDNFPFLSCPPDSADIPSSLRSAHFRLRTTFYASISRLLMVDLGEDENQFLTFMAPLTRTANQLIVALLSGAPTVVDRGQLRCSVIGLARDLRGISYSLNTKAAYQMLLDWFYPTGFKMFIRALELWPLDSGVTVSVLKCIEEVVHNRNGRLLFDSTVPTGYLLFNEVSRALNTIGLHIIPNTRDIPKSTVYSVKLKPIMAALNALKVCLSGNFINFGVFSLFREDSLEKAMEMSVQLMLCVDEADVQEYPKVVQSFFSLLEYMVNDHMPFVASLGTSVLYHFLESIANNLTSLDTAVSENCCLCLDYILTHLFKLVQQEQHHHSLQNSGLLNGSDDSLRLVDLDQNAVLLNAGSANQPAGRLKQHGVSRYAVWSSRSAVAETNLMSLIKAGPSSNLGGPSGLTVLQRILVILLSSVAQEECRSQWSMSRPLLVLILLNHEYYLDLRRRVIASLPADRQDPITKLFDKLMEDVEPDITGKNRDKFTQNVSSFKHALGEFVKSSSSKDPSSTDQDGAGDISTTNVLSTEQPSSGEYLCLASAIVQAAGLTSLC</sequence>
<dbReference type="Gene3D" id="1.25.10.10">
    <property type="entry name" value="Leucine-rich Repeat Variant"/>
    <property type="match status" value="1"/>
</dbReference>
<dbReference type="Proteomes" id="UP001497525">
    <property type="component" value="Unassembled WGS sequence"/>
</dbReference>
<evidence type="ECO:0000256" key="8">
    <source>
        <dbReference type="SAM" id="MobiDB-lite"/>
    </source>
</evidence>
<protein>
    <recommendedName>
        <fullName evidence="9">Exportin-7/Ran-binding protein 17 TPR repeats domain-containing protein</fullName>
    </recommendedName>
</protein>
<dbReference type="InterPro" id="IPR057947">
    <property type="entry name" value="TPR_XPO7/RBP17"/>
</dbReference>
<dbReference type="InterPro" id="IPR044189">
    <property type="entry name" value="XPO4/7-like"/>
</dbReference>
<accession>A0AAV2TH93</accession>
<comment type="subcellular location">
    <subcellularLocation>
        <location evidence="2">Cytoplasm</location>
    </subcellularLocation>
    <subcellularLocation>
        <location evidence="1">Nucleus</location>
    </subcellularLocation>
</comment>
<feature type="domain" description="Exportin-7/Ran-binding protein 17 TPR repeats" evidence="9">
    <location>
        <begin position="369"/>
        <end position="634"/>
    </location>
</feature>
<dbReference type="SUPFAM" id="SSF48371">
    <property type="entry name" value="ARM repeat"/>
    <property type="match status" value="1"/>
</dbReference>
<comment type="similarity">
    <text evidence="3">Belongs to the exportin family.</text>
</comment>
<feature type="compositionally biased region" description="Polar residues" evidence="8">
    <location>
        <begin position="340"/>
        <end position="350"/>
    </location>
</feature>